<reference evidence="1 2" key="1">
    <citation type="submission" date="2019-03" db="EMBL/GenBank/DDBJ databases">
        <title>The genome sequence of Candidatus Serratia symbiotica strain IS.</title>
        <authorList>
            <person name="Nikoh N."/>
            <person name="Koga R."/>
            <person name="Oshima K."/>
            <person name="Hattori M."/>
            <person name="Fukatsu T."/>
        </authorList>
    </citation>
    <scope>NUCLEOTIDE SEQUENCE [LARGE SCALE GENOMIC DNA]</scope>
    <source>
        <strain evidence="1 2">IS</strain>
    </source>
</reference>
<evidence type="ECO:0000313" key="2">
    <source>
        <dbReference type="Proteomes" id="UP000324392"/>
    </source>
</evidence>
<organism evidence="1 2">
    <name type="scientific">Serratia symbiotica</name>
    <dbReference type="NCBI Taxonomy" id="138074"/>
    <lineage>
        <taxon>Bacteria</taxon>
        <taxon>Pseudomonadati</taxon>
        <taxon>Pseudomonadota</taxon>
        <taxon>Gammaproteobacteria</taxon>
        <taxon>Enterobacterales</taxon>
        <taxon>Yersiniaceae</taxon>
        <taxon>Serratia</taxon>
    </lineage>
</organism>
<proteinExistence type="predicted"/>
<protein>
    <submittedName>
        <fullName evidence="1">Uncharacterized protein</fullName>
    </submittedName>
</protein>
<dbReference type="EMBL" id="AP019531">
    <property type="protein sequence ID" value="BBI92541.1"/>
    <property type="molecule type" value="Genomic_DNA"/>
</dbReference>
<dbReference type="AlphaFoldDB" id="A0A455VTY2"/>
<evidence type="ECO:0000313" key="1">
    <source>
        <dbReference type="EMBL" id="BBI92541.1"/>
    </source>
</evidence>
<sequence>MSIDTHRLSSHSAVGREQLFGRSLGLTPAASRFVTPVTYWCKQLGTQAVAA</sequence>
<dbReference type="Proteomes" id="UP000324392">
    <property type="component" value="Chromosome"/>
</dbReference>
<gene>
    <name evidence="1" type="ORF">SSYIS1_23120</name>
</gene>
<name>A0A455VTY2_9GAMM</name>
<accession>A0A455VTY2</accession>